<reference evidence="2 3" key="1">
    <citation type="submission" date="2019-05" db="EMBL/GenBank/DDBJ databases">
        <title>Another draft genome of Portunus trituberculatus and its Hox gene families provides insights of decapod evolution.</title>
        <authorList>
            <person name="Jeong J.-H."/>
            <person name="Song I."/>
            <person name="Kim S."/>
            <person name="Choi T."/>
            <person name="Kim D."/>
            <person name="Ryu S."/>
            <person name="Kim W."/>
        </authorList>
    </citation>
    <scope>NUCLEOTIDE SEQUENCE [LARGE SCALE GENOMIC DNA]</scope>
    <source>
        <tissue evidence="2">Muscle</tissue>
    </source>
</reference>
<evidence type="ECO:0000313" key="2">
    <source>
        <dbReference type="EMBL" id="MPC58702.1"/>
    </source>
</evidence>
<proteinExistence type="predicted"/>
<name>A0A5B7GIE2_PORTR</name>
<comment type="caution">
    <text evidence="2">The sequence shown here is derived from an EMBL/GenBank/DDBJ whole genome shotgun (WGS) entry which is preliminary data.</text>
</comment>
<feature type="region of interest" description="Disordered" evidence="1">
    <location>
        <begin position="1"/>
        <end position="84"/>
    </location>
</feature>
<feature type="compositionally biased region" description="Basic and acidic residues" evidence="1">
    <location>
        <begin position="33"/>
        <end position="42"/>
    </location>
</feature>
<dbReference type="EMBL" id="VSRR010015912">
    <property type="protein sequence ID" value="MPC58702.1"/>
    <property type="molecule type" value="Genomic_DNA"/>
</dbReference>
<organism evidence="2 3">
    <name type="scientific">Portunus trituberculatus</name>
    <name type="common">Swimming crab</name>
    <name type="synonym">Neptunus trituberculatus</name>
    <dbReference type="NCBI Taxonomy" id="210409"/>
    <lineage>
        <taxon>Eukaryota</taxon>
        <taxon>Metazoa</taxon>
        <taxon>Ecdysozoa</taxon>
        <taxon>Arthropoda</taxon>
        <taxon>Crustacea</taxon>
        <taxon>Multicrustacea</taxon>
        <taxon>Malacostraca</taxon>
        <taxon>Eumalacostraca</taxon>
        <taxon>Eucarida</taxon>
        <taxon>Decapoda</taxon>
        <taxon>Pleocyemata</taxon>
        <taxon>Brachyura</taxon>
        <taxon>Eubrachyura</taxon>
        <taxon>Portunoidea</taxon>
        <taxon>Portunidae</taxon>
        <taxon>Portuninae</taxon>
        <taxon>Portunus</taxon>
    </lineage>
</organism>
<keyword evidence="3" id="KW-1185">Reference proteome</keyword>
<dbReference type="Proteomes" id="UP000324222">
    <property type="component" value="Unassembled WGS sequence"/>
</dbReference>
<feature type="compositionally biased region" description="Gly residues" evidence="1">
    <location>
        <begin position="48"/>
        <end position="63"/>
    </location>
</feature>
<evidence type="ECO:0000313" key="3">
    <source>
        <dbReference type="Proteomes" id="UP000324222"/>
    </source>
</evidence>
<evidence type="ECO:0000256" key="1">
    <source>
        <dbReference type="SAM" id="MobiDB-lite"/>
    </source>
</evidence>
<sequence>MQEGGQRAVESLETEGWVSEDRCGAQVQSAGGERCKGDEGGERSMLGLQGGAGGKGSGKGGMEGLTTWQGGTKWPTARRGSRGC</sequence>
<gene>
    <name evidence="2" type="ORF">E2C01_052709</name>
</gene>
<protein>
    <submittedName>
        <fullName evidence="2">Uncharacterized protein</fullName>
    </submittedName>
</protein>
<accession>A0A5B7GIE2</accession>
<dbReference type="AlphaFoldDB" id="A0A5B7GIE2"/>